<dbReference type="PANTHER" id="PTHR33671:SF1">
    <property type="entry name" value="DUF688 FAMILY PROTEIN"/>
    <property type="match status" value="1"/>
</dbReference>
<evidence type="ECO:0000256" key="1">
    <source>
        <dbReference type="SAM" id="MobiDB-lite"/>
    </source>
</evidence>
<accession>A0AAV2GQ04</accession>
<dbReference type="AlphaFoldDB" id="A0AAV2GQ04"/>
<feature type="region of interest" description="Disordered" evidence="1">
    <location>
        <begin position="150"/>
        <end position="173"/>
    </location>
</feature>
<reference evidence="2 3" key="1">
    <citation type="submission" date="2024-04" db="EMBL/GenBank/DDBJ databases">
        <authorList>
            <person name="Fracassetti M."/>
        </authorList>
    </citation>
    <scope>NUCLEOTIDE SEQUENCE [LARGE SCALE GENOMIC DNA]</scope>
</reference>
<dbReference type="Proteomes" id="UP001497516">
    <property type="component" value="Chromosome 9"/>
</dbReference>
<feature type="compositionally biased region" description="Basic residues" evidence="1">
    <location>
        <begin position="248"/>
        <end position="258"/>
    </location>
</feature>
<dbReference type="EMBL" id="OZ034822">
    <property type="protein sequence ID" value="CAL1412856.1"/>
    <property type="molecule type" value="Genomic_DNA"/>
</dbReference>
<gene>
    <name evidence="2" type="ORF">LTRI10_LOCUS52118</name>
</gene>
<dbReference type="InterPro" id="IPR007789">
    <property type="entry name" value="DUF688"/>
</dbReference>
<protein>
    <submittedName>
        <fullName evidence="2">Uncharacterized protein</fullName>
    </submittedName>
</protein>
<feature type="region of interest" description="Disordered" evidence="1">
    <location>
        <begin position="235"/>
        <end position="258"/>
    </location>
</feature>
<dbReference type="Pfam" id="PF05097">
    <property type="entry name" value="DUF688"/>
    <property type="match status" value="1"/>
</dbReference>
<dbReference type="PANTHER" id="PTHR33671">
    <property type="entry name" value="N-METHYLTRANSFERASE, PUTATIVE (DUF688)-RELATED"/>
    <property type="match status" value="1"/>
</dbReference>
<evidence type="ECO:0000313" key="3">
    <source>
        <dbReference type="Proteomes" id="UP001497516"/>
    </source>
</evidence>
<sequence length="258" mass="28531">MDEPNQEPHRYEARKLDFNLPLLSTRRHGRRCDDDEVEQLSCSTAANSINLPHRVPFCWERAPGRPVNDAGDDQDDWTPRLRLPPCRWHPTQTDDVVQDEGCDADVDEDGYEGDYYNNNNNSNSYSNVDALSLTEAIDIAQRGDGEFGRRERFSVSSSRNGNDGAGGGGGGSPNFMMERFLPDATALAASSVLYSTNKMLPFYAPDSDSPASVVSDKGCGLDALLPWRTKHKLCNAKSPVRQAPLSAKQKRDHRSAGK</sequence>
<organism evidence="2 3">
    <name type="scientific">Linum trigynum</name>
    <dbReference type="NCBI Taxonomy" id="586398"/>
    <lineage>
        <taxon>Eukaryota</taxon>
        <taxon>Viridiplantae</taxon>
        <taxon>Streptophyta</taxon>
        <taxon>Embryophyta</taxon>
        <taxon>Tracheophyta</taxon>
        <taxon>Spermatophyta</taxon>
        <taxon>Magnoliopsida</taxon>
        <taxon>eudicotyledons</taxon>
        <taxon>Gunneridae</taxon>
        <taxon>Pentapetalae</taxon>
        <taxon>rosids</taxon>
        <taxon>fabids</taxon>
        <taxon>Malpighiales</taxon>
        <taxon>Linaceae</taxon>
        <taxon>Linum</taxon>
    </lineage>
</organism>
<proteinExistence type="predicted"/>
<feature type="compositionally biased region" description="Gly residues" evidence="1">
    <location>
        <begin position="163"/>
        <end position="172"/>
    </location>
</feature>
<evidence type="ECO:0000313" key="2">
    <source>
        <dbReference type="EMBL" id="CAL1412856.1"/>
    </source>
</evidence>
<keyword evidence="3" id="KW-1185">Reference proteome</keyword>
<name>A0AAV2GQ04_9ROSI</name>